<dbReference type="Gene3D" id="3.80.10.10">
    <property type="entry name" value="Ribonuclease Inhibitor"/>
    <property type="match status" value="2"/>
</dbReference>
<accession>A0A3R7SJ97</accession>
<protein>
    <recommendedName>
        <fullName evidence="8">Protein singed wings 2</fullName>
    </recommendedName>
</protein>
<dbReference type="AlphaFoldDB" id="A0A3R7SJ97"/>
<dbReference type="PANTHER" id="PTHR24369">
    <property type="entry name" value="ANTIGEN BSP, PUTATIVE-RELATED"/>
    <property type="match status" value="1"/>
</dbReference>
<dbReference type="Proteomes" id="UP000283509">
    <property type="component" value="Unassembled WGS sequence"/>
</dbReference>
<sequence length="489" mass="56330">MWQLRLLGKLILVLLGASTWALTLSIPEENSIQPTHSSSGPCHVVEPTEIVCRGMQSLEEVSSNIPEELRAQVTKLTLENAVQGVWTRDDLVKLPSLHTVVFNHSYFSEWELPTRPDAPSLSRLILEDCWNNDTLKTSKMRSTLSLTTETLAGLGGLEEFHIIDCYVLDLNLSTIETVKPLQLLNIVGGGLNCTKDKLWMLEWMDEGRANITNTTKCFVVSSGEMTLFSTRYSFNDHQFLLCMKYVKETERDCPSQCQCNVQGFKESQYPIIHLLCERVGLTQLPEVIPRCTTRMQFGWNNITDINTLFTNKNYRRMDSILLNNNQISYINGDLFYNYIKGRPLDVYINLANNKLTTLPIKEINRIYDEARKTSQFYPTFNLADNPWNCDNCSFLPEFQKLVYYQSTMIPDYHDIRCPSDSEHHPKERLILIDVESQCSPGPPLLSLIDILNITLALLLLLLIINFLHNFYQYRRHGKLPWIIIRMPFC</sequence>
<dbReference type="SUPFAM" id="SSF52058">
    <property type="entry name" value="L domain-like"/>
    <property type="match status" value="1"/>
</dbReference>
<reference evidence="6 7" key="1">
    <citation type="submission" date="2018-04" db="EMBL/GenBank/DDBJ databases">
        <authorList>
            <person name="Zhang X."/>
            <person name="Yuan J."/>
            <person name="Li F."/>
            <person name="Xiang J."/>
        </authorList>
    </citation>
    <scope>NUCLEOTIDE SEQUENCE [LARGE SCALE GENOMIC DNA]</scope>
    <source>
        <tissue evidence="6">Muscle</tissue>
    </source>
</reference>
<gene>
    <name evidence="6" type="ORF">C7M84_018791</name>
</gene>
<keyword evidence="7" id="KW-1185">Reference proteome</keyword>
<evidence type="ECO:0008006" key="8">
    <source>
        <dbReference type="Google" id="ProtNLM"/>
    </source>
</evidence>
<evidence type="ECO:0000256" key="3">
    <source>
        <dbReference type="ARBA" id="ARBA00022737"/>
    </source>
</evidence>
<evidence type="ECO:0000313" key="6">
    <source>
        <dbReference type="EMBL" id="ROT63340.1"/>
    </source>
</evidence>
<dbReference type="InterPro" id="IPR032675">
    <property type="entry name" value="LRR_dom_sf"/>
</dbReference>
<keyword evidence="4" id="KW-0812">Transmembrane</keyword>
<keyword evidence="4" id="KW-0472">Membrane</keyword>
<dbReference type="STRING" id="6689.A0A3R7SJ97"/>
<dbReference type="OrthoDB" id="6343311at2759"/>
<keyword evidence="3" id="KW-0677">Repeat</keyword>
<evidence type="ECO:0000256" key="2">
    <source>
        <dbReference type="ARBA" id="ARBA00022729"/>
    </source>
</evidence>
<reference evidence="6 7" key="2">
    <citation type="submission" date="2019-01" db="EMBL/GenBank/DDBJ databases">
        <title>The decoding of complex shrimp genome reveals the adaptation for benthos swimmer, frequently molting mechanism and breeding impact on genome.</title>
        <authorList>
            <person name="Sun Y."/>
            <person name="Gao Y."/>
            <person name="Yu Y."/>
        </authorList>
    </citation>
    <scope>NUCLEOTIDE SEQUENCE [LARGE SCALE GENOMIC DNA]</scope>
    <source>
        <tissue evidence="6">Muscle</tissue>
    </source>
</reference>
<feature type="transmembrane region" description="Helical" evidence="4">
    <location>
        <begin position="444"/>
        <end position="467"/>
    </location>
</feature>
<evidence type="ECO:0000256" key="5">
    <source>
        <dbReference type="SAM" id="SignalP"/>
    </source>
</evidence>
<dbReference type="InterPro" id="IPR050541">
    <property type="entry name" value="LRR_TM_domain-containing"/>
</dbReference>
<keyword evidence="2 5" id="KW-0732">Signal</keyword>
<dbReference type="GO" id="GO:0005886">
    <property type="term" value="C:plasma membrane"/>
    <property type="evidence" value="ECO:0007669"/>
    <property type="project" value="TreeGrafter"/>
</dbReference>
<evidence type="ECO:0000313" key="7">
    <source>
        <dbReference type="Proteomes" id="UP000283509"/>
    </source>
</evidence>
<keyword evidence="1" id="KW-0433">Leucine-rich repeat</keyword>
<evidence type="ECO:0000256" key="4">
    <source>
        <dbReference type="SAM" id="Phobius"/>
    </source>
</evidence>
<proteinExistence type="predicted"/>
<comment type="caution">
    <text evidence="6">The sequence shown here is derived from an EMBL/GenBank/DDBJ whole genome shotgun (WGS) entry which is preliminary data.</text>
</comment>
<organism evidence="6 7">
    <name type="scientific">Penaeus vannamei</name>
    <name type="common">Whiteleg shrimp</name>
    <name type="synonym">Litopenaeus vannamei</name>
    <dbReference type="NCBI Taxonomy" id="6689"/>
    <lineage>
        <taxon>Eukaryota</taxon>
        <taxon>Metazoa</taxon>
        <taxon>Ecdysozoa</taxon>
        <taxon>Arthropoda</taxon>
        <taxon>Crustacea</taxon>
        <taxon>Multicrustacea</taxon>
        <taxon>Malacostraca</taxon>
        <taxon>Eumalacostraca</taxon>
        <taxon>Eucarida</taxon>
        <taxon>Decapoda</taxon>
        <taxon>Dendrobranchiata</taxon>
        <taxon>Penaeoidea</taxon>
        <taxon>Penaeidae</taxon>
        <taxon>Penaeus</taxon>
    </lineage>
</organism>
<evidence type="ECO:0000256" key="1">
    <source>
        <dbReference type="ARBA" id="ARBA00022614"/>
    </source>
</evidence>
<name>A0A3R7SJ97_PENVA</name>
<dbReference type="EMBL" id="QCYY01003449">
    <property type="protein sequence ID" value="ROT63340.1"/>
    <property type="molecule type" value="Genomic_DNA"/>
</dbReference>
<feature type="signal peptide" evidence="5">
    <location>
        <begin position="1"/>
        <end position="21"/>
    </location>
</feature>
<keyword evidence="4" id="KW-1133">Transmembrane helix</keyword>
<feature type="chain" id="PRO_5018761722" description="Protein singed wings 2" evidence="5">
    <location>
        <begin position="22"/>
        <end position="489"/>
    </location>
</feature>
<dbReference type="PANTHER" id="PTHR24369:SF210">
    <property type="entry name" value="CHAOPTIN-RELATED"/>
    <property type="match status" value="1"/>
</dbReference>